<dbReference type="PANTHER" id="PTHR34704:SF1">
    <property type="entry name" value="ATPASE"/>
    <property type="match status" value="1"/>
</dbReference>
<dbReference type="InterPro" id="IPR027417">
    <property type="entry name" value="P-loop_NTPase"/>
</dbReference>
<evidence type="ECO:0008006" key="3">
    <source>
        <dbReference type="Google" id="ProtNLM"/>
    </source>
</evidence>
<dbReference type="Proteomes" id="UP000601587">
    <property type="component" value="Unassembled WGS sequence"/>
</dbReference>
<comment type="caution">
    <text evidence="1">The sequence shown here is derived from an EMBL/GenBank/DDBJ whole genome shotgun (WGS) entry which is preliminary data.</text>
</comment>
<evidence type="ECO:0000313" key="1">
    <source>
        <dbReference type="EMBL" id="NRN92272.1"/>
    </source>
</evidence>
<gene>
    <name evidence="1" type="ORF">IMAU50013_01838</name>
</gene>
<reference evidence="1" key="1">
    <citation type="submission" date="2019-09" db="EMBL/GenBank/DDBJ databases">
        <title>Comparative genomic analysis of Lactobacillus helveticus.</title>
        <authorList>
            <person name="Zhang H."/>
            <person name="Chen Y."/>
            <person name="Zhong Z."/>
        </authorList>
    </citation>
    <scope>NUCLEOTIDE SEQUENCE</scope>
    <source>
        <strain evidence="1">IMAU50013</strain>
    </source>
</reference>
<dbReference type="Gene3D" id="3.40.50.300">
    <property type="entry name" value="P-loop containing nucleotide triphosphate hydrolases"/>
    <property type="match status" value="1"/>
</dbReference>
<dbReference type="PANTHER" id="PTHR34704">
    <property type="entry name" value="ATPASE"/>
    <property type="match status" value="1"/>
</dbReference>
<name>A0A9Q5BWJ7_LACHE</name>
<evidence type="ECO:0000313" key="2">
    <source>
        <dbReference type="Proteomes" id="UP000601587"/>
    </source>
</evidence>
<organism evidence="1 2">
    <name type="scientific">Lactobacillus helveticus</name>
    <name type="common">Lactobacillus suntoryeus</name>
    <dbReference type="NCBI Taxonomy" id="1587"/>
    <lineage>
        <taxon>Bacteria</taxon>
        <taxon>Bacillati</taxon>
        <taxon>Bacillota</taxon>
        <taxon>Bacilli</taxon>
        <taxon>Lactobacillales</taxon>
        <taxon>Lactobacillaceae</taxon>
        <taxon>Lactobacillus</taxon>
    </lineage>
</organism>
<sequence length="90" mass="10201">MLTKIIEVVLKFENPDFSGSASFASFDNLLDEIGKIAQKQQVVFVSDEYPYLAESYPGFSSLLQKYIDRNFLHSKLFLVLCGSSMSFQCD</sequence>
<dbReference type="EMBL" id="WCGB01000054">
    <property type="protein sequence ID" value="NRN92272.1"/>
    <property type="molecule type" value="Genomic_DNA"/>
</dbReference>
<proteinExistence type="predicted"/>
<dbReference type="AlphaFoldDB" id="A0A9Q5BWJ7"/>
<protein>
    <recommendedName>
        <fullName evidence="3">ATPase</fullName>
    </recommendedName>
</protein>
<accession>A0A9Q5BWJ7</accession>